<dbReference type="KEGG" id="nta:107812978"/>
<proteinExistence type="predicted"/>
<dbReference type="PANTHER" id="PTHR47481:SF21">
    <property type="entry name" value="BASIC-LEUCINE ZIPPER TRANSCRIPTION FACTOR Q-RELATED"/>
    <property type="match status" value="1"/>
</dbReference>
<dbReference type="OMA" id="VTCHICE"/>
<organism evidence="2">
    <name type="scientific">Nicotiana tabacum</name>
    <name type="common">Common tobacco</name>
    <dbReference type="NCBI Taxonomy" id="4097"/>
    <lineage>
        <taxon>Eukaryota</taxon>
        <taxon>Viridiplantae</taxon>
        <taxon>Streptophyta</taxon>
        <taxon>Embryophyta</taxon>
        <taxon>Tracheophyta</taxon>
        <taxon>Spermatophyta</taxon>
        <taxon>Magnoliopsida</taxon>
        <taxon>eudicotyledons</taxon>
        <taxon>Gunneridae</taxon>
        <taxon>Pentapetalae</taxon>
        <taxon>asterids</taxon>
        <taxon>lamiids</taxon>
        <taxon>Solanales</taxon>
        <taxon>Solanaceae</taxon>
        <taxon>Nicotianoideae</taxon>
        <taxon>Nicotianeae</taxon>
        <taxon>Nicotiana</taxon>
    </lineage>
</organism>
<dbReference type="AlphaFoldDB" id="A0A1S4BY00"/>
<evidence type="ECO:0000256" key="1">
    <source>
        <dbReference type="SAM" id="MobiDB-lite"/>
    </source>
</evidence>
<protein>
    <submittedName>
        <fullName evidence="2">Uncharacterized protein</fullName>
    </submittedName>
</protein>
<gene>
    <name evidence="2" type="primary">LOC107812978</name>
</gene>
<reference evidence="2" key="1">
    <citation type="submission" date="2025-08" db="UniProtKB">
        <authorList>
            <consortium name="RefSeq"/>
        </authorList>
    </citation>
    <scope>IDENTIFICATION</scope>
</reference>
<feature type="compositionally biased region" description="Low complexity" evidence="1">
    <location>
        <begin position="263"/>
        <end position="294"/>
    </location>
</feature>
<accession>A0A1S4BY00</accession>
<name>A0A1S4BY00_TOBAC</name>
<dbReference type="PANTHER" id="PTHR47481">
    <property type="match status" value="1"/>
</dbReference>
<dbReference type="RefSeq" id="XP_016493659.1">
    <property type="nucleotide sequence ID" value="XM_016638173.1"/>
</dbReference>
<dbReference type="OrthoDB" id="1912561at2759"/>
<evidence type="ECO:0000313" key="2">
    <source>
        <dbReference type="RefSeq" id="XP_016493659.1"/>
    </source>
</evidence>
<feature type="region of interest" description="Disordered" evidence="1">
    <location>
        <begin position="260"/>
        <end position="294"/>
    </location>
</feature>
<sequence length="294" mass="32727">MKKFSVNSLLNLCKLPFATMTVNSSSVTTPIVPTSSTDSSSSILPSHRVINPIAQASQFVTINPTSQLPIKLTGSSNFLTWKAQHEMLFLGYDLVSYIDGTLSWPPATDPNYKNWLRQDSLIRHAIMASVDDTIAPLVATAPNAYVAWKKLTQQYGNKSQTRVYGLQDSLNRLVKGTKPVAQYLNEIRALADEIAIAGSPIDSAALVIKVLSGLGPEYNEMSAAIRARDTPITLEELFDKLSSHEVFLHHRQESATITAQYTQRSNQQNRHPQRQNNYNSSNNYNGNNNQRNYQ</sequence>
<dbReference type="PaxDb" id="4097-A0A1S4BY00"/>
<dbReference type="Pfam" id="PF14223">
    <property type="entry name" value="Retrotran_gag_2"/>
    <property type="match status" value="1"/>
</dbReference>